<dbReference type="EMBL" id="CAFABK010000017">
    <property type="protein sequence ID" value="CAB4827055.1"/>
    <property type="molecule type" value="Genomic_DNA"/>
</dbReference>
<organism evidence="1">
    <name type="scientific">freshwater metagenome</name>
    <dbReference type="NCBI Taxonomy" id="449393"/>
    <lineage>
        <taxon>unclassified sequences</taxon>
        <taxon>metagenomes</taxon>
        <taxon>ecological metagenomes</taxon>
    </lineage>
</organism>
<proteinExistence type="predicted"/>
<protein>
    <submittedName>
        <fullName evidence="1">Unannotated protein</fullName>
    </submittedName>
</protein>
<accession>A0A6J7A2I4</accession>
<dbReference type="AlphaFoldDB" id="A0A6J7A2I4"/>
<reference evidence="1" key="1">
    <citation type="submission" date="2020-05" db="EMBL/GenBank/DDBJ databases">
        <authorList>
            <person name="Chiriac C."/>
            <person name="Salcher M."/>
            <person name="Ghai R."/>
            <person name="Kavagutti S V."/>
        </authorList>
    </citation>
    <scope>NUCLEOTIDE SEQUENCE</scope>
</reference>
<name>A0A6J7A2I4_9ZZZZ</name>
<evidence type="ECO:0000313" key="1">
    <source>
        <dbReference type="EMBL" id="CAB4827055.1"/>
    </source>
</evidence>
<gene>
    <name evidence="1" type="ORF">UFOPK3204_00576</name>
</gene>
<sequence>MVEIVLRIPMFLHGHEVAWIIPEVIQKIEPKRLISVAVGVRAKLAVGIVVVTAANGAGGVVCRVRSATILGIHGAI</sequence>